<comment type="subcellular location">
    <subcellularLocation>
        <location evidence="4">Nucleus</location>
        <location evidence="4">Nucleolus</location>
    </subcellularLocation>
    <subcellularLocation>
        <location evidence="4">Nucleus</location>
        <location evidence="4">Nucleoplasm</location>
    </subcellularLocation>
</comment>
<keyword evidence="1 4" id="KW-0690">Ribosome biogenesis</keyword>
<keyword evidence="3 4" id="KW-0539">Nucleus</keyword>
<dbReference type="HAMAP" id="MF_03028">
    <property type="entry name" value="Pescadillo"/>
    <property type="match status" value="1"/>
</dbReference>
<dbReference type="Pfam" id="PF06732">
    <property type="entry name" value="Pescadillo_N"/>
    <property type="match status" value="1"/>
</dbReference>
<name>A0A1X7UHS4_AMPQE</name>
<dbReference type="InterPro" id="IPR036420">
    <property type="entry name" value="BRCT_dom_sf"/>
</dbReference>
<feature type="region of interest" description="Disordered" evidence="5">
    <location>
        <begin position="425"/>
        <end position="553"/>
    </location>
</feature>
<dbReference type="GO" id="GO:0000466">
    <property type="term" value="P:maturation of 5.8S rRNA from tricistronic rRNA transcript (SSU-rRNA, 5.8S rRNA, LSU-rRNA)"/>
    <property type="evidence" value="ECO:0007669"/>
    <property type="project" value="UniProtKB-UniRule"/>
</dbReference>
<organism evidence="7">
    <name type="scientific">Amphimedon queenslandica</name>
    <name type="common">Sponge</name>
    <dbReference type="NCBI Taxonomy" id="400682"/>
    <lineage>
        <taxon>Eukaryota</taxon>
        <taxon>Metazoa</taxon>
        <taxon>Porifera</taxon>
        <taxon>Demospongiae</taxon>
        <taxon>Heteroscleromorpha</taxon>
        <taxon>Haplosclerida</taxon>
        <taxon>Niphatidae</taxon>
        <taxon>Amphimedon</taxon>
    </lineage>
</organism>
<dbReference type="CDD" id="cd17709">
    <property type="entry name" value="BRCT_pescadillo_like"/>
    <property type="match status" value="1"/>
</dbReference>
<feature type="compositionally biased region" description="Basic and acidic residues" evidence="5">
    <location>
        <begin position="583"/>
        <end position="599"/>
    </location>
</feature>
<dbReference type="SMART" id="SM00292">
    <property type="entry name" value="BRCT"/>
    <property type="match status" value="1"/>
</dbReference>
<dbReference type="PROSITE" id="PS50172">
    <property type="entry name" value="BRCT"/>
    <property type="match status" value="1"/>
</dbReference>
<dbReference type="InParanoid" id="A0A1X7UHS4"/>
<protein>
    <recommendedName>
        <fullName evidence="4">Pescadillo homolog</fullName>
    </recommendedName>
</protein>
<dbReference type="GO" id="GO:0043021">
    <property type="term" value="F:ribonucleoprotein complex binding"/>
    <property type="evidence" value="ECO:0007669"/>
    <property type="project" value="UniProtKB-UniRule"/>
</dbReference>
<dbReference type="InterPro" id="IPR010613">
    <property type="entry name" value="PES"/>
</dbReference>
<feature type="domain" description="BRCT" evidence="6">
    <location>
        <begin position="335"/>
        <end position="428"/>
    </location>
</feature>
<evidence type="ECO:0000256" key="2">
    <source>
        <dbReference type="ARBA" id="ARBA00022552"/>
    </source>
</evidence>
<dbReference type="Gene3D" id="3.40.50.10190">
    <property type="entry name" value="BRCT domain"/>
    <property type="match status" value="1"/>
</dbReference>
<dbReference type="STRING" id="400682.A0A1X7UHS4"/>
<dbReference type="GO" id="GO:0005654">
    <property type="term" value="C:nucleoplasm"/>
    <property type="evidence" value="ECO:0007669"/>
    <property type="project" value="UniProtKB-SubCell"/>
</dbReference>
<keyword evidence="2 4" id="KW-0698">rRNA processing</keyword>
<evidence type="ECO:0000313" key="7">
    <source>
        <dbReference type="EnsemblMetazoa" id="Aqu2.1.27205_001"/>
    </source>
</evidence>
<evidence type="ECO:0000256" key="3">
    <source>
        <dbReference type="ARBA" id="ARBA00023242"/>
    </source>
</evidence>
<dbReference type="PANTHER" id="PTHR12221">
    <property type="entry name" value="PESCADILLO - RELATED"/>
    <property type="match status" value="1"/>
</dbReference>
<feature type="region of interest" description="Disordered" evidence="5">
    <location>
        <begin position="574"/>
        <end position="605"/>
    </location>
</feature>
<evidence type="ECO:0000256" key="5">
    <source>
        <dbReference type="SAM" id="MobiDB-lite"/>
    </source>
</evidence>
<dbReference type="GO" id="GO:0000463">
    <property type="term" value="P:maturation of LSU-rRNA from tricistronic rRNA transcript (SSU-rRNA, 5.8S rRNA, LSU-rRNA)"/>
    <property type="evidence" value="ECO:0007669"/>
    <property type="project" value="UniProtKB-UniRule"/>
</dbReference>
<feature type="compositionally biased region" description="Acidic residues" evidence="5">
    <location>
        <begin position="459"/>
        <end position="500"/>
    </location>
</feature>
<dbReference type="AlphaFoldDB" id="A0A1X7UHS4"/>
<sequence>MGRERKKGESGLATTYYSRSQAMRKLQISMPEFRRLCIFKGIYPQEPRHRRKVSKGSSVYKTYYYRKDIAWLAHEPLLQKGRDFKIFVKKLKRAFNDDDKVKIASLEEHRPLYTLDRMVKERYPTFVDALRDIDDVLTMVSLYSTLSSLKIKASVSQLCKRLLLEFMHYIIASKSLRKVFISIKGIYYQAEIQGQTITWLTPHQFPQRIPREVDFRIMNTFVEFYTTLLTFVNFRLFHSLNLRYPPQLEGYFSTELSLQLPSLLVNPNEVEYENDGDKGEYRELLESLSHSLVKIPETPTADTDDLIEEDIPTDLDPEEQARRDKAREEREKLDEFKTLFEGLKFFLSREVPKESLTFIIKCFGGSVSWDPSCGRGSTYPESDERITHEIVDRPSMNHSYLSRVYIQPQWVYDSINFRKLLPTDKYSPQTSLPPHLSPFTRDGEGDYIPPDKMMLAEDKTEEQEEEEEGEEEDEDLEEREEEEDLEEREDEGEGEEDEDVEALKPPSPKRRKLPIAPAMNLPVGSVVEGDGVSKEKDEETQRMEAEAKQEREERKLAVMMMTRTRRKLYDRIMEKRNKKSRRVRELKEKREEYNKEMKKQKSSTK</sequence>
<comment type="similarity">
    <text evidence="4">Belongs to the pescadillo family.</text>
</comment>
<dbReference type="GO" id="GO:0030687">
    <property type="term" value="C:preribosome, large subunit precursor"/>
    <property type="evidence" value="ECO:0007669"/>
    <property type="project" value="UniProtKB-UniRule"/>
</dbReference>
<dbReference type="FunFam" id="3.40.50.10190:FF:000002">
    <property type="entry name" value="Pescadillo homolog"/>
    <property type="match status" value="1"/>
</dbReference>
<accession>A0A1X7UHS4</accession>
<dbReference type="EnsemblMetazoa" id="Aqu2.1.27205_001">
    <property type="protein sequence ID" value="Aqu2.1.27205_001"/>
    <property type="gene ID" value="Aqu2.1.27205"/>
</dbReference>
<dbReference type="PANTHER" id="PTHR12221:SF6">
    <property type="entry name" value="PESCADILLO HOMOLOG"/>
    <property type="match status" value="1"/>
</dbReference>
<dbReference type="GO" id="GO:0070545">
    <property type="term" value="C:PeBoW complex"/>
    <property type="evidence" value="ECO:0007669"/>
    <property type="project" value="TreeGrafter"/>
</dbReference>
<dbReference type="GO" id="GO:0003723">
    <property type="term" value="F:RNA binding"/>
    <property type="evidence" value="ECO:0007669"/>
    <property type="project" value="TreeGrafter"/>
</dbReference>
<evidence type="ECO:0000259" key="6">
    <source>
        <dbReference type="PROSITE" id="PS50172"/>
    </source>
</evidence>
<dbReference type="SUPFAM" id="SSF52113">
    <property type="entry name" value="BRCT domain"/>
    <property type="match status" value="1"/>
</dbReference>
<dbReference type="InterPro" id="IPR001357">
    <property type="entry name" value="BRCT_dom"/>
</dbReference>
<dbReference type="Pfam" id="PF16589">
    <property type="entry name" value="BRCT_2"/>
    <property type="match status" value="1"/>
</dbReference>
<reference evidence="7" key="1">
    <citation type="submission" date="2017-05" db="UniProtKB">
        <authorList>
            <consortium name="EnsemblMetazoa"/>
        </authorList>
    </citation>
    <scope>IDENTIFICATION</scope>
</reference>
<proteinExistence type="inferred from homology"/>
<dbReference type="eggNOG" id="KOG2481">
    <property type="taxonomic scope" value="Eukaryota"/>
</dbReference>
<feature type="compositionally biased region" description="Basic and acidic residues" evidence="5">
    <location>
        <begin position="531"/>
        <end position="553"/>
    </location>
</feature>
<evidence type="ECO:0000256" key="1">
    <source>
        <dbReference type="ARBA" id="ARBA00022517"/>
    </source>
</evidence>
<comment type="function">
    <text evidence="4">Required for maturation of ribosomal RNAs and formation of the large ribosomal subunit.</text>
</comment>
<dbReference type="OrthoDB" id="10264910at2759"/>
<evidence type="ECO:0000256" key="4">
    <source>
        <dbReference type="HAMAP-Rule" id="MF_03028"/>
    </source>
</evidence>